<keyword evidence="9 10" id="KW-0479">Metal-binding</keyword>
<comment type="cofactor">
    <cofactor evidence="1 9">
        <name>heme</name>
        <dbReference type="ChEBI" id="CHEBI:30413"/>
    </cofactor>
</comment>
<dbReference type="OrthoDB" id="1470350at2759"/>
<dbReference type="Proteomes" id="UP000789390">
    <property type="component" value="Unassembled WGS sequence"/>
</dbReference>
<reference evidence="11" key="1">
    <citation type="submission" date="2021-11" db="EMBL/GenBank/DDBJ databases">
        <authorList>
            <person name="Schell T."/>
        </authorList>
    </citation>
    <scope>NUCLEOTIDE SEQUENCE</scope>
    <source>
        <strain evidence="11">M5</strain>
    </source>
</reference>
<dbReference type="AlphaFoldDB" id="A0A8J2WIH4"/>
<comment type="subcellular location">
    <subcellularLocation>
        <location evidence="2">Endoplasmic reticulum membrane</location>
    </subcellularLocation>
</comment>
<evidence type="ECO:0000256" key="8">
    <source>
        <dbReference type="ARBA" id="ARBA00023136"/>
    </source>
</evidence>
<dbReference type="EMBL" id="CAKKLH010000099">
    <property type="protein sequence ID" value="CAH0102950.1"/>
    <property type="molecule type" value="Genomic_DNA"/>
</dbReference>
<evidence type="ECO:0000313" key="12">
    <source>
        <dbReference type="Proteomes" id="UP000789390"/>
    </source>
</evidence>
<dbReference type="GO" id="GO:0016705">
    <property type="term" value="F:oxidoreductase activity, acting on paired donors, with incorporation or reduction of molecular oxygen"/>
    <property type="evidence" value="ECO:0007669"/>
    <property type="project" value="InterPro"/>
</dbReference>
<dbReference type="InterPro" id="IPR001128">
    <property type="entry name" value="Cyt_P450"/>
</dbReference>
<keyword evidence="6 9" id="KW-0408">Iron</keyword>
<dbReference type="PRINTS" id="PR00385">
    <property type="entry name" value="P450"/>
</dbReference>
<dbReference type="GO" id="GO:0004497">
    <property type="term" value="F:monooxygenase activity"/>
    <property type="evidence" value="ECO:0007669"/>
    <property type="project" value="UniProtKB-KW"/>
</dbReference>
<evidence type="ECO:0000256" key="6">
    <source>
        <dbReference type="ARBA" id="ARBA00023004"/>
    </source>
</evidence>
<evidence type="ECO:0000256" key="1">
    <source>
        <dbReference type="ARBA" id="ARBA00001971"/>
    </source>
</evidence>
<feature type="binding site" description="axial binding residue" evidence="9">
    <location>
        <position position="457"/>
    </location>
    <ligand>
        <name>heme</name>
        <dbReference type="ChEBI" id="CHEBI:30413"/>
    </ligand>
    <ligandPart>
        <name>Fe</name>
        <dbReference type="ChEBI" id="CHEBI:18248"/>
    </ligandPart>
</feature>
<dbReference type="InterPro" id="IPR017972">
    <property type="entry name" value="Cyt_P450_CS"/>
</dbReference>
<evidence type="ECO:0000256" key="4">
    <source>
        <dbReference type="ARBA" id="ARBA00022617"/>
    </source>
</evidence>
<dbReference type="PRINTS" id="PR00463">
    <property type="entry name" value="EP450I"/>
</dbReference>
<dbReference type="Pfam" id="PF00067">
    <property type="entry name" value="p450"/>
    <property type="match status" value="1"/>
</dbReference>
<dbReference type="Gene3D" id="1.10.630.10">
    <property type="entry name" value="Cytochrome P450"/>
    <property type="match status" value="1"/>
</dbReference>
<evidence type="ECO:0000256" key="2">
    <source>
        <dbReference type="ARBA" id="ARBA00004586"/>
    </source>
</evidence>
<evidence type="ECO:0000256" key="9">
    <source>
        <dbReference type="PIRSR" id="PIRSR602401-1"/>
    </source>
</evidence>
<dbReference type="InterPro" id="IPR050196">
    <property type="entry name" value="Cytochrome_P450_Monoox"/>
</dbReference>
<dbReference type="GO" id="GO:0005506">
    <property type="term" value="F:iron ion binding"/>
    <property type="evidence" value="ECO:0007669"/>
    <property type="project" value="InterPro"/>
</dbReference>
<dbReference type="SUPFAM" id="SSF48264">
    <property type="entry name" value="Cytochrome P450"/>
    <property type="match status" value="1"/>
</dbReference>
<dbReference type="InterPro" id="IPR002401">
    <property type="entry name" value="Cyt_P450_E_grp-I"/>
</dbReference>
<dbReference type="GO" id="GO:0020037">
    <property type="term" value="F:heme binding"/>
    <property type="evidence" value="ECO:0007669"/>
    <property type="project" value="InterPro"/>
</dbReference>
<evidence type="ECO:0000256" key="10">
    <source>
        <dbReference type="RuleBase" id="RU000461"/>
    </source>
</evidence>
<accession>A0A8J2WIH4</accession>
<name>A0A8J2WIH4_9CRUS</name>
<gene>
    <name evidence="11" type="ORF">DGAL_LOCUS5477</name>
</gene>
<evidence type="ECO:0000256" key="3">
    <source>
        <dbReference type="ARBA" id="ARBA00010617"/>
    </source>
</evidence>
<dbReference type="PANTHER" id="PTHR24291">
    <property type="entry name" value="CYTOCHROME P450 FAMILY 4"/>
    <property type="match status" value="1"/>
</dbReference>
<keyword evidence="12" id="KW-1185">Reference proteome</keyword>
<dbReference type="PANTHER" id="PTHR24291:SF189">
    <property type="entry name" value="CYTOCHROME P450 4C3-RELATED"/>
    <property type="match status" value="1"/>
</dbReference>
<organism evidence="11 12">
    <name type="scientific">Daphnia galeata</name>
    <dbReference type="NCBI Taxonomy" id="27404"/>
    <lineage>
        <taxon>Eukaryota</taxon>
        <taxon>Metazoa</taxon>
        <taxon>Ecdysozoa</taxon>
        <taxon>Arthropoda</taxon>
        <taxon>Crustacea</taxon>
        <taxon>Branchiopoda</taxon>
        <taxon>Diplostraca</taxon>
        <taxon>Cladocera</taxon>
        <taxon>Anomopoda</taxon>
        <taxon>Daphniidae</taxon>
        <taxon>Daphnia</taxon>
    </lineage>
</organism>
<comment type="similarity">
    <text evidence="3 10">Belongs to the cytochrome P450 family.</text>
</comment>
<dbReference type="PROSITE" id="PS00086">
    <property type="entry name" value="CYTOCHROME_P450"/>
    <property type="match status" value="1"/>
</dbReference>
<evidence type="ECO:0000256" key="7">
    <source>
        <dbReference type="ARBA" id="ARBA00023033"/>
    </source>
</evidence>
<dbReference type="GO" id="GO:0005789">
    <property type="term" value="C:endoplasmic reticulum membrane"/>
    <property type="evidence" value="ECO:0007669"/>
    <property type="project" value="UniProtKB-SubCell"/>
</dbReference>
<keyword evidence="4 9" id="KW-0349">Heme</keyword>
<protein>
    <submittedName>
        <fullName evidence="11">Uncharacterized protein</fullName>
    </submittedName>
</protein>
<evidence type="ECO:0000256" key="5">
    <source>
        <dbReference type="ARBA" id="ARBA00022824"/>
    </source>
</evidence>
<keyword evidence="10" id="KW-0560">Oxidoreductase</keyword>
<keyword evidence="7 10" id="KW-0503">Monooxygenase</keyword>
<dbReference type="CDD" id="cd20628">
    <property type="entry name" value="CYP4"/>
    <property type="match status" value="1"/>
</dbReference>
<evidence type="ECO:0000313" key="11">
    <source>
        <dbReference type="EMBL" id="CAH0102950.1"/>
    </source>
</evidence>
<sequence>MNSGTWEALSAFVVIFFSLKWLYDRTFNLKCLTKKLPGPRPLPLIGNAFGIKGGYDGSLETLHITWPQKYGEIHRWFIGSQCNISISSPELVQAVLSSNTILDKGLDYDWFRPWLGDGLVVIGSPQWKSRRKLLTPAFHSQVLGGFVEVFNNQSRILCDVLQKHCQSENENERTVDISPYLTRCTLDIICETAMGTRLNAQTNLIASAEYANSVHRMTQIISERTTKPWLANNILFPFTAIGREQTRLLSTLHHFTDNVIEKKRKELILDENKVTENTNAATNTRKSLLDLLIQLSAENSEIRFTDKDLRAEIDTFMFAGHDTISVAASWFLFCMASYPEYQERVWQELDDVFGDSERDCSVEDLSHLKFMDCCVKEALRLYPSAPLIERISTKAVQIGDHTIPAGCNILVLIYGMHRNPRLFLNPSVFHPQRFLPEEAIGRHPYAYIPFSAGPRNCIGQRFALIEEKIVISTLLRRFKFSLSPSFSNPIPSYQTVLKPLNGMNLIVTQRSSSVLR</sequence>
<keyword evidence="8" id="KW-0472">Membrane</keyword>
<comment type="caution">
    <text evidence="11">The sequence shown here is derived from an EMBL/GenBank/DDBJ whole genome shotgun (WGS) entry which is preliminary data.</text>
</comment>
<proteinExistence type="inferred from homology"/>
<keyword evidence="5" id="KW-0256">Endoplasmic reticulum</keyword>
<dbReference type="InterPro" id="IPR036396">
    <property type="entry name" value="Cyt_P450_sf"/>
</dbReference>